<dbReference type="GO" id="GO:0003723">
    <property type="term" value="F:RNA binding"/>
    <property type="evidence" value="ECO:0007669"/>
    <property type="project" value="UniProtKB-UniRule"/>
</dbReference>
<proteinExistence type="inferred from homology"/>
<evidence type="ECO:0000256" key="4">
    <source>
        <dbReference type="SAM" id="MobiDB-lite"/>
    </source>
</evidence>
<gene>
    <name evidence="3" type="primary">smpB</name>
    <name evidence="5" type="ORF">GA0061100_102205</name>
</gene>
<dbReference type="CDD" id="cd09294">
    <property type="entry name" value="SmpB"/>
    <property type="match status" value="1"/>
</dbReference>
<organism evidence="5 6">
    <name type="scientific">Rhizobium hainanense</name>
    <dbReference type="NCBI Taxonomy" id="52131"/>
    <lineage>
        <taxon>Bacteria</taxon>
        <taxon>Pseudomonadati</taxon>
        <taxon>Pseudomonadota</taxon>
        <taxon>Alphaproteobacteria</taxon>
        <taxon>Hyphomicrobiales</taxon>
        <taxon>Rhizobiaceae</taxon>
        <taxon>Rhizobium/Agrobacterium group</taxon>
        <taxon>Rhizobium</taxon>
    </lineage>
</organism>
<dbReference type="Gene3D" id="2.40.280.10">
    <property type="match status" value="1"/>
</dbReference>
<dbReference type="PROSITE" id="PS01317">
    <property type="entry name" value="SSRP"/>
    <property type="match status" value="1"/>
</dbReference>
<protein>
    <recommendedName>
        <fullName evidence="3">SsrA-binding protein</fullName>
    </recommendedName>
    <alternativeName>
        <fullName evidence="3">Small protein B</fullName>
    </alternativeName>
</protein>
<dbReference type="STRING" id="52131.GA0061100_102205"/>
<feature type="compositionally biased region" description="Basic and acidic residues" evidence="4">
    <location>
        <begin position="137"/>
        <end position="159"/>
    </location>
</feature>
<evidence type="ECO:0000256" key="2">
    <source>
        <dbReference type="ARBA" id="ARBA00022884"/>
    </source>
</evidence>
<evidence type="ECO:0000313" key="5">
    <source>
        <dbReference type="EMBL" id="SCB14728.1"/>
    </source>
</evidence>
<dbReference type="GO" id="GO:0070930">
    <property type="term" value="P:trans-translation-dependent protein tagging"/>
    <property type="evidence" value="ECO:0007669"/>
    <property type="project" value="TreeGrafter"/>
</dbReference>
<dbReference type="NCBIfam" id="TIGR00086">
    <property type="entry name" value="smpB"/>
    <property type="match status" value="1"/>
</dbReference>
<evidence type="ECO:0000256" key="1">
    <source>
        <dbReference type="ARBA" id="ARBA00022490"/>
    </source>
</evidence>
<dbReference type="EMBL" id="FMAC01000002">
    <property type="protein sequence ID" value="SCB14728.1"/>
    <property type="molecule type" value="Genomic_DNA"/>
</dbReference>
<comment type="similarity">
    <text evidence="3">Belongs to the SmpB family.</text>
</comment>
<keyword evidence="2 3" id="KW-0694">RNA-binding</keyword>
<dbReference type="PANTHER" id="PTHR30308:SF2">
    <property type="entry name" value="SSRA-BINDING PROTEIN"/>
    <property type="match status" value="1"/>
</dbReference>
<dbReference type="SUPFAM" id="SSF74982">
    <property type="entry name" value="Small protein B (SmpB)"/>
    <property type="match status" value="1"/>
</dbReference>
<dbReference type="InterPro" id="IPR020081">
    <property type="entry name" value="SsrA-bd_prot_CS"/>
</dbReference>
<dbReference type="Pfam" id="PF01668">
    <property type="entry name" value="SmpB"/>
    <property type="match status" value="1"/>
</dbReference>
<keyword evidence="6" id="KW-1185">Reference proteome</keyword>
<dbReference type="Proteomes" id="UP000186228">
    <property type="component" value="Unassembled WGS sequence"/>
</dbReference>
<comment type="subcellular location">
    <subcellularLocation>
        <location evidence="3">Cytoplasm</location>
    </subcellularLocation>
    <text evidence="3">The tmRNA-SmpB complex associates with stalled 70S ribosomes.</text>
</comment>
<dbReference type="OrthoDB" id="9805462at2"/>
<dbReference type="GO" id="GO:0070929">
    <property type="term" value="P:trans-translation"/>
    <property type="evidence" value="ECO:0007669"/>
    <property type="project" value="UniProtKB-UniRule"/>
</dbReference>
<dbReference type="AlphaFoldDB" id="A0A1C3UGZ3"/>
<name>A0A1C3UGZ3_9HYPH</name>
<reference evidence="6" key="1">
    <citation type="submission" date="2016-08" db="EMBL/GenBank/DDBJ databases">
        <authorList>
            <person name="Varghese N."/>
            <person name="Submissions Spin"/>
        </authorList>
    </citation>
    <scope>NUCLEOTIDE SEQUENCE [LARGE SCALE GENOMIC DNA]</scope>
    <source>
        <strain evidence="6">CCBAU 57015</strain>
    </source>
</reference>
<dbReference type="GO" id="GO:0005829">
    <property type="term" value="C:cytosol"/>
    <property type="evidence" value="ECO:0007669"/>
    <property type="project" value="TreeGrafter"/>
</dbReference>
<dbReference type="NCBIfam" id="NF003843">
    <property type="entry name" value="PRK05422.1"/>
    <property type="match status" value="1"/>
</dbReference>
<sequence length="159" mass="18502">MAPKGSQRVVNKVVAENRKARFNYEIIDTYEAGLVLMGTEVKSLREGKANIAESYASDEGDEIWLINSYLPEYLQANRFNHEPRRRRKLLLSSREIGRLRSAINREGMTLVPLKIYFNDRGRAKLELALAKGKKLHDKRESEKERDWNRQKSRLLKDNG</sequence>
<evidence type="ECO:0000256" key="3">
    <source>
        <dbReference type="HAMAP-Rule" id="MF_00023"/>
    </source>
</evidence>
<accession>A0A1C3UGZ3</accession>
<dbReference type="InterPro" id="IPR000037">
    <property type="entry name" value="SsrA-bd_prot"/>
</dbReference>
<feature type="region of interest" description="Disordered" evidence="4">
    <location>
        <begin position="135"/>
        <end position="159"/>
    </location>
</feature>
<comment type="function">
    <text evidence="3">Required for rescue of stalled ribosomes mediated by trans-translation. Binds to transfer-messenger RNA (tmRNA), required for stable association of tmRNA with ribosomes. tmRNA and SmpB together mimic tRNA shape, replacing the anticodon stem-loop with SmpB. tmRNA is encoded by the ssrA gene; the 2 termini fold to resemble tRNA(Ala) and it encodes a 'tag peptide', a short internal open reading frame. During trans-translation Ala-aminoacylated tmRNA acts like a tRNA, entering the A-site of stalled ribosomes, displacing the stalled mRNA. The ribosome then switches to translate the ORF on the tmRNA; the nascent peptide is terminated with the 'tag peptide' encoded by the tmRNA and targeted for degradation. The ribosome is freed to recommence translation, which seems to be the essential function of trans-translation.</text>
</comment>
<dbReference type="RefSeq" id="WP_015339291.1">
    <property type="nucleotide sequence ID" value="NZ_FMAC01000002.1"/>
</dbReference>
<dbReference type="HAMAP" id="MF_00023">
    <property type="entry name" value="SmpB"/>
    <property type="match status" value="1"/>
</dbReference>
<dbReference type="InterPro" id="IPR023620">
    <property type="entry name" value="SmpB"/>
</dbReference>
<evidence type="ECO:0000313" key="6">
    <source>
        <dbReference type="Proteomes" id="UP000186228"/>
    </source>
</evidence>
<dbReference type="PANTHER" id="PTHR30308">
    <property type="entry name" value="TMRNA-BINDING COMPONENT OF TRANS-TRANSLATION TAGGING COMPLEX"/>
    <property type="match status" value="1"/>
</dbReference>
<keyword evidence="1 3" id="KW-0963">Cytoplasm</keyword>